<evidence type="ECO:0000313" key="2">
    <source>
        <dbReference type="EMBL" id="GLQ92842.1"/>
    </source>
</evidence>
<sequence>MGSEAQWGEVTVGEMELALAEADIEGPARSAILNKDAAKLQVFMQQKLFNPIIVPGTEEEEEEDEDRDEPGEKDMRVSLSPSLAPQS</sequence>
<dbReference type="Proteomes" id="UP001156670">
    <property type="component" value="Unassembled WGS sequence"/>
</dbReference>
<accession>A0ABQ5XME2</accession>
<keyword evidence="3" id="KW-1185">Reference proteome</keyword>
<comment type="caution">
    <text evidence="2">The sequence shown here is derived from an EMBL/GenBank/DDBJ whole genome shotgun (WGS) entry which is preliminary data.</text>
</comment>
<feature type="region of interest" description="Disordered" evidence="1">
    <location>
        <begin position="51"/>
        <end position="87"/>
    </location>
</feature>
<dbReference type="EMBL" id="BSOB01000014">
    <property type="protein sequence ID" value="GLQ92842.1"/>
    <property type="molecule type" value="Genomic_DNA"/>
</dbReference>
<protein>
    <submittedName>
        <fullName evidence="2">Uncharacterized protein</fullName>
    </submittedName>
</protein>
<evidence type="ECO:0000256" key="1">
    <source>
        <dbReference type="SAM" id="MobiDB-lite"/>
    </source>
</evidence>
<organism evidence="2 3">
    <name type="scientific">Dyella acidisoli</name>
    <dbReference type="NCBI Taxonomy" id="1867834"/>
    <lineage>
        <taxon>Bacteria</taxon>
        <taxon>Pseudomonadati</taxon>
        <taxon>Pseudomonadota</taxon>
        <taxon>Gammaproteobacteria</taxon>
        <taxon>Lysobacterales</taxon>
        <taxon>Rhodanobacteraceae</taxon>
        <taxon>Dyella</taxon>
    </lineage>
</organism>
<proteinExistence type="predicted"/>
<evidence type="ECO:0000313" key="3">
    <source>
        <dbReference type="Proteomes" id="UP001156670"/>
    </source>
</evidence>
<gene>
    <name evidence="2" type="ORF">GCM10007901_17930</name>
</gene>
<reference evidence="3" key="1">
    <citation type="journal article" date="2019" name="Int. J. Syst. Evol. Microbiol.">
        <title>The Global Catalogue of Microorganisms (GCM) 10K type strain sequencing project: providing services to taxonomists for standard genome sequencing and annotation.</title>
        <authorList>
            <consortium name="The Broad Institute Genomics Platform"/>
            <consortium name="The Broad Institute Genome Sequencing Center for Infectious Disease"/>
            <person name="Wu L."/>
            <person name="Ma J."/>
        </authorList>
    </citation>
    <scope>NUCLEOTIDE SEQUENCE [LARGE SCALE GENOMIC DNA]</scope>
    <source>
        <strain evidence="3">NBRC 111980</strain>
    </source>
</reference>
<feature type="compositionally biased region" description="Acidic residues" evidence="1">
    <location>
        <begin position="57"/>
        <end position="69"/>
    </location>
</feature>
<name>A0ABQ5XME2_9GAMM</name>